<evidence type="ECO:0000313" key="2">
    <source>
        <dbReference type="EMBL" id="KKN25645.1"/>
    </source>
</evidence>
<dbReference type="Gene3D" id="1.25.10.10">
    <property type="entry name" value="Leucine-rich Repeat Variant"/>
    <property type="match status" value="1"/>
</dbReference>
<feature type="compositionally biased region" description="Polar residues" evidence="1">
    <location>
        <begin position="10"/>
        <end position="20"/>
    </location>
</feature>
<dbReference type="InterPro" id="IPR011989">
    <property type="entry name" value="ARM-like"/>
</dbReference>
<name>A0A0F9P1C6_9ZZZZ</name>
<accession>A0A0F9P1C6</accession>
<evidence type="ECO:0000256" key="1">
    <source>
        <dbReference type="SAM" id="MobiDB-lite"/>
    </source>
</evidence>
<protein>
    <submittedName>
        <fullName evidence="2">Uncharacterized protein</fullName>
    </submittedName>
</protein>
<comment type="caution">
    <text evidence="2">The sequence shown here is derived from an EMBL/GenBank/DDBJ whole genome shotgun (WGS) entry which is preliminary data.</text>
</comment>
<sequence length="112" mass="12696">MSSIKDAFKPTTTKNTSSRNPKWYNNEKNLLIGELATDSNAIVRMTVAKNTHTPTKVLVAMLASEQDKSVLRAAIVNDNMPRKAVAKFINDDTDRRVEWFDNDTELADHFKQ</sequence>
<proteinExistence type="predicted"/>
<organism evidence="2">
    <name type="scientific">marine sediment metagenome</name>
    <dbReference type="NCBI Taxonomy" id="412755"/>
    <lineage>
        <taxon>unclassified sequences</taxon>
        <taxon>metagenomes</taxon>
        <taxon>ecological metagenomes</taxon>
    </lineage>
</organism>
<dbReference type="EMBL" id="LAZR01002786">
    <property type="protein sequence ID" value="KKN25645.1"/>
    <property type="molecule type" value="Genomic_DNA"/>
</dbReference>
<reference evidence="2" key="1">
    <citation type="journal article" date="2015" name="Nature">
        <title>Complex archaea that bridge the gap between prokaryotes and eukaryotes.</title>
        <authorList>
            <person name="Spang A."/>
            <person name="Saw J.H."/>
            <person name="Jorgensen S.L."/>
            <person name="Zaremba-Niedzwiedzka K."/>
            <person name="Martijn J."/>
            <person name="Lind A.E."/>
            <person name="van Eijk R."/>
            <person name="Schleper C."/>
            <person name="Guy L."/>
            <person name="Ettema T.J."/>
        </authorList>
    </citation>
    <scope>NUCLEOTIDE SEQUENCE</scope>
</reference>
<gene>
    <name evidence="2" type="ORF">LCGC14_0882730</name>
</gene>
<feature type="region of interest" description="Disordered" evidence="1">
    <location>
        <begin position="1"/>
        <end position="23"/>
    </location>
</feature>
<dbReference type="AlphaFoldDB" id="A0A0F9P1C6"/>